<dbReference type="OrthoDB" id="512036at2759"/>
<dbReference type="Pfam" id="PF00646">
    <property type="entry name" value="F-box"/>
    <property type="match status" value="1"/>
</dbReference>
<reference evidence="3" key="1">
    <citation type="submission" date="2021-01" db="EMBL/GenBank/DDBJ databases">
        <authorList>
            <person name="Lovell J.T."/>
            <person name="Bentley N."/>
            <person name="Bhattarai G."/>
            <person name="Jenkins J.W."/>
            <person name="Sreedasyam A."/>
            <person name="Alarcon Y."/>
            <person name="Bock C."/>
            <person name="Boston L."/>
            <person name="Carlson J."/>
            <person name="Cervantes K."/>
            <person name="Clermont K."/>
            <person name="Krom N."/>
            <person name="Kubenka K."/>
            <person name="Mamidi S."/>
            <person name="Mattison C."/>
            <person name="Monteros M."/>
            <person name="Pisani C."/>
            <person name="Plott C."/>
            <person name="Rajasekar S."/>
            <person name="Rhein H.S."/>
            <person name="Rohla C."/>
            <person name="Song M."/>
            <person name="Hilaire R.S."/>
            <person name="Shu S."/>
            <person name="Wells L."/>
            <person name="Wang X."/>
            <person name="Webber J."/>
            <person name="Heerema R.J."/>
            <person name="Klein P."/>
            <person name="Conner P."/>
            <person name="Grauke L."/>
            <person name="Grimwood J."/>
            <person name="Schmutz J."/>
            <person name="Randall J.J."/>
        </authorList>
    </citation>
    <scope>NUCLEOTIDE SEQUENCE</scope>
    <source>
        <tissue evidence="3">Leaf</tissue>
    </source>
</reference>
<dbReference type="InterPro" id="IPR036047">
    <property type="entry name" value="F-box-like_dom_sf"/>
</dbReference>
<evidence type="ECO:0000259" key="2">
    <source>
        <dbReference type="PROSITE" id="PS50181"/>
    </source>
</evidence>
<accession>A0A922J2B0</accession>
<keyword evidence="1" id="KW-0472">Membrane</keyword>
<protein>
    <recommendedName>
        <fullName evidence="2">F-box domain-containing protein</fullName>
    </recommendedName>
</protein>
<dbReference type="PANTHER" id="PTHR31482:SF18">
    <property type="entry name" value="ESTS AU081301(E20138)"/>
    <property type="match status" value="1"/>
</dbReference>
<comment type="caution">
    <text evidence="3">The sequence shown here is derived from an EMBL/GenBank/DDBJ whole genome shotgun (WGS) entry which is preliminary data.</text>
</comment>
<dbReference type="AlphaFoldDB" id="A0A922J2B0"/>
<sequence>MQVTFLTYNSTSHVCFICDWFLCPTFPFDPTIWQLQLCTMFYFIISCVSFILISKSFTHKPQCPWKEEMKLLLPWFWRELSSSFLVSWIKEVRLNATSLLHVPILFMPFKKIGLSSKVENIEEEEDISLLDLPDLALECILDRLLPSELCSMAAVCSSLRDRCRTDHFWDKHMKHKWGGLMGDAAYREWQRYVASRKTLILLDQSKKKGFFESTLQGVWTFPWFRPKLESSSRSRSSLPVDSIMAWYLSLESGKIWFPAQVYNRENGNVGFLLSCYDALLRYDSQTDTFQARYSAHGRRTQEENIEWDRLRAPPVDTPPYVLHVSDCLNELKPGDHIEIQWRRKKEFPHGWWYAVISHLERCDRNENHCCCHHSDMVILEFNQYTPGSRWRQTVINRKEHQEEGNEVDGFYGGIRTLNKEEIARWKRLWPTQILE</sequence>
<name>A0A922J2B0_CARIL</name>
<dbReference type="EMBL" id="CM031834">
    <property type="protein sequence ID" value="KAG6690967.1"/>
    <property type="molecule type" value="Genomic_DNA"/>
</dbReference>
<gene>
    <name evidence="3" type="ORF">I3842_10G040000</name>
</gene>
<keyword evidence="1" id="KW-1133">Transmembrane helix</keyword>
<evidence type="ECO:0000313" key="4">
    <source>
        <dbReference type="Proteomes" id="UP000811246"/>
    </source>
</evidence>
<dbReference type="Proteomes" id="UP000811246">
    <property type="component" value="Chromosome 10"/>
</dbReference>
<feature type="domain" description="F-box" evidence="2">
    <location>
        <begin position="126"/>
        <end position="172"/>
    </location>
</feature>
<organism evidence="3 4">
    <name type="scientific">Carya illinoinensis</name>
    <name type="common">Pecan</name>
    <dbReference type="NCBI Taxonomy" id="32201"/>
    <lineage>
        <taxon>Eukaryota</taxon>
        <taxon>Viridiplantae</taxon>
        <taxon>Streptophyta</taxon>
        <taxon>Embryophyta</taxon>
        <taxon>Tracheophyta</taxon>
        <taxon>Spermatophyta</taxon>
        <taxon>Magnoliopsida</taxon>
        <taxon>eudicotyledons</taxon>
        <taxon>Gunneridae</taxon>
        <taxon>Pentapetalae</taxon>
        <taxon>rosids</taxon>
        <taxon>fabids</taxon>
        <taxon>Fagales</taxon>
        <taxon>Juglandaceae</taxon>
        <taxon>Carya</taxon>
    </lineage>
</organism>
<dbReference type="InterPro" id="IPR001810">
    <property type="entry name" value="F-box_dom"/>
</dbReference>
<dbReference type="SMART" id="SM00256">
    <property type="entry name" value="FBOX"/>
    <property type="match status" value="1"/>
</dbReference>
<evidence type="ECO:0000256" key="1">
    <source>
        <dbReference type="SAM" id="Phobius"/>
    </source>
</evidence>
<feature type="transmembrane region" description="Helical" evidence="1">
    <location>
        <begin position="32"/>
        <end position="53"/>
    </location>
</feature>
<evidence type="ECO:0000313" key="3">
    <source>
        <dbReference type="EMBL" id="KAG6690967.1"/>
    </source>
</evidence>
<dbReference type="Gene3D" id="1.20.1280.50">
    <property type="match status" value="1"/>
</dbReference>
<dbReference type="PROSITE" id="PS50181">
    <property type="entry name" value="FBOX"/>
    <property type="match status" value="1"/>
</dbReference>
<proteinExistence type="predicted"/>
<dbReference type="SUPFAM" id="SSF81383">
    <property type="entry name" value="F-box domain"/>
    <property type="match status" value="1"/>
</dbReference>
<dbReference type="PANTHER" id="PTHR31482">
    <property type="entry name" value="ESTS AU081301(E20138)"/>
    <property type="match status" value="1"/>
</dbReference>
<keyword evidence="1" id="KW-0812">Transmembrane</keyword>